<evidence type="ECO:0000256" key="5">
    <source>
        <dbReference type="ARBA" id="ARBA00023136"/>
    </source>
</evidence>
<name>A0A1I7WQB3_HETBA</name>
<keyword evidence="4 6" id="KW-1133">Transmembrane helix</keyword>
<dbReference type="PROSITE" id="PS50262">
    <property type="entry name" value="G_PROTEIN_RECEP_F1_2"/>
    <property type="match status" value="1"/>
</dbReference>
<reference evidence="9" key="1">
    <citation type="submission" date="2016-11" db="UniProtKB">
        <authorList>
            <consortium name="WormBaseParasite"/>
        </authorList>
    </citation>
    <scope>IDENTIFICATION</scope>
</reference>
<dbReference type="PANTHER" id="PTHR47518">
    <property type="entry name" value="SERPENTINE RECEPTOR CLASS EPSILON-13-RELATED"/>
    <property type="match status" value="1"/>
</dbReference>
<evidence type="ECO:0000313" key="9">
    <source>
        <dbReference type="WBParaSite" id="Hba_07330"/>
    </source>
</evidence>
<evidence type="ECO:0000256" key="4">
    <source>
        <dbReference type="ARBA" id="ARBA00022989"/>
    </source>
</evidence>
<dbReference type="PANTHER" id="PTHR47518:SF9">
    <property type="entry name" value="SERPENTINE RECEPTOR, CLASS T"/>
    <property type="match status" value="1"/>
</dbReference>
<protein>
    <submittedName>
        <fullName evidence="9">G_PROTEIN_RECEP_F1_2 domain-containing protein</fullName>
    </submittedName>
</protein>
<comment type="subcellular location">
    <subcellularLocation>
        <location evidence="1">Membrane</location>
    </subcellularLocation>
</comment>
<dbReference type="Proteomes" id="UP000095283">
    <property type="component" value="Unplaced"/>
</dbReference>
<feature type="transmembrane region" description="Helical" evidence="6">
    <location>
        <begin position="200"/>
        <end position="222"/>
    </location>
</feature>
<dbReference type="WBParaSite" id="Hba_07330">
    <property type="protein sequence ID" value="Hba_07330"/>
    <property type="gene ID" value="Hba_07330"/>
</dbReference>
<evidence type="ECO:0000313" key="8">
    <source>
        <dbReference type="Proteomes" id="UP000095283"/>
    </source>
</evidence>
<comment type="similarity">
    <text evidence="2">Belongs to the nematode receptor-like protein sre family.</text>
</comment>
<feature type="transmembrane region" description="Helical" evidence="6">
    <location>
        <begin position="82"/>
        <end position="105"/>
    </location>
</feature>
<keyword evidence="3 6" id="KW-0812">Transmembrane</keyword>
<dbReference type="InterPro" id="IPR017452">
    <property type="entry name" value="GPCR_Rhodpsn_7TM"/>
</dbReference>
<feature type="transmembrane region" description="Helical" evidence="6">
    <location>
        <begin position="151"/>
        <end position="170"/>
    </location>
</feature>
<organism evidence="8 9">
    <name type="scientific">Heterorhabditis bacteriophora</name>
    <name type="common">Entomopathogenic nematode worm</name>
    <dbReference type="NCBI Taxonomy" id="37862"/>
    <lineage>
        <taxon>Eukaryota</taxon>
        <taxon>Metazoa</taxon>
        <taxon>Ecdysozoa</taxon>
        <taxon>Nematoda</taxon>
        <taxon>Chromadorea</taxon>
        <taxon>Rhabditida</taxon>
        <taxon>Rhabditina</taxon>
        <taxon>Rhabditomorpha</taxon>
        <taxon>Strongyloidea</taxon>
        <taxon>Heterorhabditidae</taxon>
        <taxon>Heterorhabditis</taxon>
    </lineage>
</organism>
<dbReference type="AlphaFoldDB" id="A0A1I7WQB3"/>
<dbReference type="InterPro" id="IPR004151">
    <property type="entry name" value="7TM_GPCR_serpentine_rcpt_Sre"/>
</dbReference>
<evidence type="ECO:0000256" key="6">
    <source>
        <dbReference type="SAM" id="Phobius"/>
    </source>
</evidence>
<evidence type="ECO:0000256" key="3">
    <source>
        <dbReference type="ARBA" id="ARBA00022692"/>
    </source>
</evidence>
<keyword evidence="5 6" id="KW-0472">Membrane</keyword>
<dbReference type="GO" id="GO:0016020">
    <property type="term" value="C:membrane"/>
    <property type="evidence" value="ECO:0007669"/>
    <property type="project" value="UniProtKB-SubCell"/>
</dbReference>
<sequence length="365" mass="41137">MTIFTEGLAILLLTNRRLTLISRGRRTLTTRYQLTENVKALRLLVPVILLDTLVSFTDTFAKLMFRIETKFNVTECMSSATYFPVFIISRLLSIIAEMMIPVFVIHQHATFLMTLRSYLYRGKNKTEMNREVKVAVVVLYFLISNDHYKSMAMLIFYVINILCLGILLTANNHITSRLAGSGATLTTRYQVTENIRTIRVLLPAALFDALVTLTDIIAMVWFKVDHVFDLGLCGEKQYLYFFLGLTTLSAIFEYLVPISVLLSHPAYRRNASLISIYESRKRTGATVSSSIMMSSDRTLPKVVNVLGIEIASAGEQQYFENLSKAWNINKKLTIIKKSTSESQVQRHSINAITAASDGRKAAAGT</sequence>
<evidence type="ECO:0000259" key="7">
    <source>
        <dbReference type="PROSITE" id="PS50262"/>
    </source>
</evidence>
<dbReference type="InterPro" id="IPR052854">
    <property type="entry name" value="Serpentine_rcpt_epsilon"/>
</dbReference>
<accession>A0A1I7WQB3</accession>
<feature type="transmembrane region" description="Helical" evidence="6">
    <location>
        <begin position="238"/>
        <end position="262"/>
    </location>
</feature>
<dbReference type="GO" id="GO:0007606">
    <property type="term" value="P:sensory perception of chemical stimulus"/>
    <property type="evidence" value="ECO:0007669"/>
    <property type="project" value="InterPro"/>
</dbReference>
<evidence type="ECO:0000256" key="1">
    <source>
        <dbReference type="ARBA" id="ARBA00004370"/>
    </source>
</evidence>
<feature type="domain" description="G-protein coupled receptors family 1 profile" evidence="7">
    <location>
        <begin position="1"/>
        <end position="143"/>
    </location>
</feature>
<proteinExistence type="inferred from homology"/>
<keyword evidence="8" id="KW-1185">Reference proteome</keyword>
<evidence type="ECO:0000256" key="2">
    <source>
        <dbReference type="ARBA" id="ARBA00006803"/>
    </source>
</evidence>
<dbReference type="Pfam" id="PF03125">
    <property type="entry name" value="Sre"/>
    <property type="match status" value="1"/>
</dbReference>